<dbReference type="AlphaFoldDB" id="A0ABC9U1E1"/>
<gene>
    <name evidence="3" type="ORF">CLOSYM_01093</name>
</gene>
<organism evidence="3 4">
    <name type="scientific">[Clostridium] symbiosum ATCC 14940</name>
    <dbReference type="NCBI Taxonomy" id="411472"/>
    <lineage>
        <taxon>Bacteria</taxon>
        <taxon>Bacillati</taxon>
        <taxon>Bacillota</taxon>
        <taxon>Clostridia</taxon>
        <taxon>Lachnospirales</taxon>
        <taxon>Lachnospiraceae</taxon>
        <taxon>Otoolea</taxon>
    </lineage>
</organism>
<dbReference type="Pfam" id="PF01078">
    <property type="entry name" value="Mg_chelatase"/>
    <property type="match status" value="1"/>
</dbReference>
<dbReference type="InterPro" id="IPR004482">
    <property type="entry name" value="Mg_chelat-rel"/>
</dbReference>
<comment type="caution">
    <text evidence="3">The sequence shown here is derived from an EMBL/GenBank/DDBJ whole genome shotgun (WGS) entry which is preliminary data.</text>
</comment>
<dbReference type="PANTHER" id="PTHR32039:SF7">
    <property type="entry name" value="COMPETENCE PROTEIN COMM"/>
    <property type="match status" value="1"/>
</dbReference>
<feature type="domain" description="Mg chelatase-related protein C-terminal" evidence="2">
    <location>
        <begin position="413"/>
        <end position="509"/>
    </location>
</feature>
<feature type="domain" description="Magnesium chelatase ChlI-like catalytic" evidence="1">
    <location>
        <begin position="201"/>
        <end position="403"/>
    </location>
</feature>
<dbReference type="EMBL" id="AWSU01000088">
    <property type="protein sequence ID" value="ERI79152.1"/>
    <property type="molecule type" value="Genomic_DNA"/>
</dbReference>
<name>A0ABC9U1E1_CLOSY</name>
<dbReference type="InterPro" id="IPR027417">
    <property type="entry name" value="P-loop_NTPase"/>
</dbReference>
<evidence type="ECO:0000313" key="3">
    <source>
        <dbReference type="EMBL" id="ERI79152.1"/>
    </source>
</evidence>
<dbReference type="Proteomes" id="UP000016491">
    <property type="component" value="Unassembled WGS sequence"/>
</dbReference>
<dbReference type="PANTHER" id="PTHR32039">
    <property type="entry name" value="MAGNESIUM-CHELATASE SUBUNIT CHLI"/>
    <property type="match status" value="1"/>
</dbReference>
<dbReference type="SUPFAM" id="SSF52540">
    <property type="entry name" value="P-loop containing nucleoside triphosphate hydrolases"/>
    <property type="match status" value="1"/>
</dbReference>
<dbReference type="Pfam" id="PF13335">
    <property type="entry name" value="Mg_chelatase_C"/>
    <property type="match status" value="1"/>
</dbReference>
<accession>A0ABC9U1E1</accession>
<dbReference type="NCBIfam" id="TIGR00368">
    <property type="entry name" value="YifB family Mg chelatase-like AAA ATPase"/>
    <property type="match status" value="1"/>
</dbReference>
<sequence>MIKEALFLFSKINSFGVHGVEGFPVAVEADVSDGLPGFIMVGFLSEAVREAQERVRTALKNAGIHLPPKKVMVNLSPGDIRKEGTAYDLAIAAAVLCCLGEASEAGLEKSAFIGELGLDGCVKPVKGVLPRVFAAAGQGIRRMFVPSENTAEGTAVKDIEIIGVNSLSELAGILSGRIEAAGHWFDEAMFREEDRLSYPVDYDEMLGLPTVRRACQAAAAGRHNILFIGPAGTGKTMAARRLPTIMPPITLEESIEVSKIYSICGLLKKEEPLIRARPFRSPHHGITAQALAGGGRNPRPGEISLSTHGILFLDELPEFPAALLDLLRQPMEERMITVTRLNGAVEFPADAMVAAAMNPCKCGFYPDLGRCTCTETQIRRYLSRISGPFLDRIDIGVEVPRQAQPFVTGKKRGESSASMRERVMAARQIQQERFKGEECRFNSQMGKRQIENCCGLKKSDERFLNDVFRAYGLSARGCEKILKTARTLADLDEKKQIGRGHLGEAVSFRSFEKKYWGFKF</sequence>
<dbReference type="InterPro" id="IPR045006">
    <property type="entry name" value="CHLI-like"/>
</dbReference>
<dbReference type="InterPro" id="IPR025158">
    <property type="entry name" value="Mg_chelat-rel_C"/>
</dbReference>
<evidence type="ECO:0000313" key="4">
    <source>
        <dbReference type="Proteomes" id="UP000016491"/>
    </source>
</evidence>
<proteinExistence type="predicted"/>
<dbReference type="InterPro" id="IPR020568">
    <property type="entry name" value="Ribosomal_Su5_D2-typ_SF"/>
</dbReference>
<evidence type="ECO:0000259" key="2">
    <source>
        <dbReference type="Pfam" id="PF13335"/>
    </source>
</evidence>
<reference evidence="3 4" key="1">
    <citation type="submission" date="2013-07" db="EMBL/GenBank/DDBJ databases">
        <authorList>
            <person name="Weinstock G."/>
            <person name="Sodergren E."/>
            <person name="Wylie T."/>
            <person name="Fulton L."/>
            <person name="Fulton R."/>
            <person name="Fronick C."/>
            <person name="O'Laughlin M."/>
            <person name="Godfrey J."/>
            <person name="Miner T."/>
            <person name="Herter B."/>
            <person name="Appelbaum E."/>
            <person name="Cordes M."/>
            <person name="Lek S."/>
            <person name="Wollam A."/>
            <person name="Pepin K.H."/>
            <person name="Palsikar V.B."/>
            <person name="Mitreva M."/>
            <person name="Wilson R.K."/>
        </authorList>
    </citation>
    <scope>NUCLEOTIDE SEQUENCE [LARGE SCALE GENOMIC DNA]</scope>
    <source>
        <strain evidence="3 4">ATCC 14940</strain>
    </source>
</reference>
<dbReference type="Pfam" id="PF13541">
    <property type="entry name" value="ChlI"/>
    <property type="match status" value="1"/>
</dbReference>
<dbReference type="SUPFAM" id="SSF54211">
    <property type="entry name" value="Ribosomal protein S5 domain 2-like"/>
    <property type="match status" value="1"/>
</dbReference>
<dbReference type="Gene3D" id="3.30.230.10">
    <property type="match status" value="1"/>
</dbReference>
<dbReference type="InterPro" id="IPR000523">
    <property type="entry name" value="Mg_chelatse_chII-like_cat_dom"/>
</dbReference>
<evidence type="ECO:0000259" key="1">
    <source>
        <dbReference type="Pfam" id="PF01078"/>
    </source>
</evidence>
<dbReference type="InterPro" id="IPR014721">
    <property type="entry name" value="Ribsml_uS5_D2-typ_fold_subgr"/>
</dbReference>
<dbReference type="Gene3D" id="3.40.50.300">
    <property type="entry name" value="P-loop containing nucleotide triphosphate hydrolases"/>
    <property type="match status" value="1"/>
</dbReference>
<protein>
    <submittedName>
        <fullName evidence="3">Mg chelatase-like protein</fullName>
    </submittedName>
</protein>